<sequence>MDNYASVIYQMEAFGVQFLPRDLPLTIPTPKRKTCGKQGKWWYWLQLWRPDSAPHTEYITGKFGTYKHGGSEQKVEMDFKPLTDAEKARFRAEREAQEQAARAAKAEAAAIAALGAAELWGRASRTGHSPYLERKGVQGESCRYLADGTVVVPLLRYDAPQCDRLRALQRIQPDGFKLFTKGFAKTGCAVRLGVVDADTSVILVCEGYATGLSIRMATDRQVPVYVALDAYNLVFVVEILRKVHPDAHLLICADDDWKSEDHDGKNPGVTKAKLAARTTAHCDLVWPVFKPSTRQEKDTDFNDLHLREGLDVVARQLQAVLAMLKRVGWKVRRGR</sequence>
<evidence type="ECO:0000259" key="2">
    <source>
        <dbReference type="Pfam" id="PF13362"/>
    </source>
</evidence>
<reference evidence="4" key="1">
    <citation type="journal article" date="2019" name="Int. J. Syst. Evol. Microbiol.">
        <title>The Global Catalogue of Microorganisms (GCM) 10K type strain sequencing project: providing services to taxonomists for standard genome sequencing and annotation.</title>
        <authorList>
            <consortium name="The Broad Institute Genomics Platform"/>
            <consortium name="The Broad Institute Genome Sequencing Center for Infectious Disease"/>
            <person name="Wu L."/>
            <person name="Ma J."/>
        </authorList>
    </citation>
    <scope>NUCLEOTIDE SEQUENCE [LARGE SCALE GENOMIC DNA]</scope>
    <source>
        <strain evidence="4">CCUG 57401</strain>
    </source>
</reference>
<name>A0ABW0NF05_9BURK</name>
<keyword evidence="4" id="KW-1185">Reference proteome</keyword>
<comment type="caution">
    <text evidence="3">The sequence shown here is derived from an EMBL/GenBank/DDBJ whole genome shotgun (WGS) entry which is preliminary data.</text>
</comment>
<dbReference type="EMBL" id="JBHSMF010000006">
    <property type="protein sequence ID" value="MFC5498148.1"/>
    <property type="molecule type" value="Genomic_DNA"/>
</dbReference>
<keyword evidence="1" id="KW-0175">Coiled coil</keyword>
<evidence type="ECO:0000313" key="4">
    <source>
        <dbReference type="Proteomes" id="UP001596037"/>
    </source>
</evidence>
<gene>
    <name evidence="3" type="ORF">ACFPOE_11430</name>
</gene>
<organism evidence="3 4">
    <name type="scientific">Caenimonas terrae</name>
    <dbReference type="NCBI Taxonomy" id="696074"/>
    <lineage>
        <taxon>Bacteria</taxon>
        <taxon>Pseudomonadati</taxon>
        <taxon>Pseudomonadota</taxon>
        <taxon>Betaproteobacteria</taxon>
        <taxon>Burkholderiales</taxon>
        <taxon>Comamonadaceae</taxon>
        <taxon>Caenimonas</taxon>
    </lineage>
</organism>
<dbReference type="CDD" id="cd01029">
    <property type="entry name" value="TOPRIM_primases"/>
    <property type="match status" value="1"/>
</dbReference>
<proteinExistence type="predicted"/>
<dbReference type="RefSeq" id="WP_376850208.1">
    <property type="nucleotide sequence ID" value="NZ_JBHSMF010000006.1"/>
</dbReference>
<dbReference type="Pfam" id="PF13362">
    <property type="entry name" value="Toprim_3"/>
    <property type="match status" value="1"/>
</dbReference>
<protein>
    <submittedName>
        <fullName evidence="3">Toprim domain-containing protein</fullName>
    </submittedName>
</protein>
<dbReference type="InterPro" id="IPR034154">
    <property type="entry name" value="TOPRIM_DnaG/twinkle"/>
</dbReference>
<dbReference type="InterPro" id="IPR006171">
    <property type="entry name" value="TOPRIM_dom"/>
</dbReference>
<accession>A0ABW0NF05</accession>
<evidence type="ECO:0000256" key="1">
    <source>
        <dbReference type="SAM" id="Coils"/>
    </source>
</evidence>
<evidence type="ECO:0000313" key="3">
    <source>
        <dbReference type="EMBL" id="MFC5498148.1"/>
    </source>
</evidence>
<dbReference type="Proteomes" id="UP001596037">
    <property type="component" value="Unassembled WGS sequence"/>
</dbReference>
<feature type="domain" description="Toprim" evidence="2">
    <location>
        <begin position="202"/>
        <end position="309"/>
    </location>
</feature>
<feature type="coiled-coil region" evidence="1">
    <location>
        <begin position="82"/>
        <end position="109"/>
    </location>
</feature>